<accession>A0A481YSM4</accession>
<reference evidence="1" key="1">
    <citation type="journal article" date="2019" name="MBio">
        <title>Virus Genomes from Deep Sea Sediments Expand the Ocean Megavirome and Support Independent Origins of Viral Gigantism.</title>
        <authorList>
            <person name="Backstrom D."/>
            <person name="Yutin N."/>
            <person name="Jorgensen S.L."/>
            <person name="Dharamshi J."/>
            <person name="Homa F."/>
            <person name="Zaremba-Niedwiedzka K."/>
            <person name="Spang A."/>
            <person name="Wolf Y.I."/>
            <person name="Koonin E.V."/>
            <person name="Ettema T.J."/>
        </authorList>
    </citation>
    <scope>NUCLEOTIDE SEQUENCE</scope>
</reference>
<dbReference type="EMBL" id="MK500327">
    <property type="protein sequence ID" value="QBK85755.1"/>
    <property type="molecule type" value="Genomic_DNA"/>
</dbReference>
<organism evidence="1">
    <name type="scientific">Marseillevirus LCMAC101</name>
    <dbReference type="NCBI Taxonomy" id="2506602"/>
    <lineage>
        <taxon>Viruses</taxon>
        <taxon>Varidnaviria</taxon>
        <taxon>Bamfordvirae</taxon>
        <taxon>Nucleocytoviricota</taxon>
        <taxon>Megaviricetes</taxon>
        <taxon>Pimascovirales</taxon>
        <taxon>Pimascovirales incertae sedis</taxon>
        <taxon>Marseilleviridae</taxon>
    </lineage>
</organism>
<name>A0A481YSM4_9VIRU</name>
<protein>
    <submittedName>
        <fullName evidence="1">Uncharacterized protein</fullName>
    </submittedName>
</protein>
<sequence>MSFGITAVYQVIPRMRTVITSDIINSNGVSNPVDISPVNLTNVRGQLTISGVANDTGLIWTLQVQGGFGEFVEEVRRNFFFTTGTNINCTVTTLAINRLEVVTPGADAGGRRYILQFQPLSSFGPTIHQTSVNVLGAADITITTTKILLVTG</sequence>
<evidence type="ECO:0000313" key="1">
    <source>
        <dbReference type="EMBL" id="QBK85755.1"/>
    </source>
</evidence>
<gene>
    <name evidence="1" type="ORF">LCMAC101_03500</name>
</gene>
<proteinExistence type="predicted"/>